<dbReference type="NCBIfam" id="TIGR04215">
    <property type="entry name" value="choice_anch_A"/>
    <property type="match status" value="1"/>
</dbReference>
<feature type="domain" description="Ice-binding protein C-terminal" evidence="2">
    <location>
        <begin position="324"/>
        <end position="346"/>
    </location>
</feature>
<gene>
    <name evidence="4" type="ORF">GM676_04820</name>
</gene>
<dbReference type="EMBL" id="WNKY01000003">
    <property type="protein sequence ID" value="MTV36908.1"/>
    <property type="molecule type" value="Genomic_DNA"/>
</dbReference>
<sequence>MAPGIAQRQQSCHKNISRSKLLISVSFGLKWRLTLFLTLNLLIMRALKTLAISTVASLAAVSAQAASLTSSQILNQFNAVITGNVSTTSDIEGRLVVNNLVQGATFYNNPRGNASDYSAVNAINIGANGGGNVNNAGGVNWINSNAGHFNLNGGGSVQHGVPTFSISDFSTPLNTLEAQLAGMTSANSLLNSSDPNNFTFKLTGNASSTSVFNITTSQLASAATIKFSGVADTVVINVRYDGSSSTDKALTINGNFNDDTHLGNRIIWNFVDTTAVNFRGWYGTVLAGTSDVQAGSAMNGFLYAESYTGPGELHDRNFLGTLPAVPEPSTWAMMGVGLAGLALVRRRQNKA</sequence>
<evidence type="ECO:0000259" key="3">
    <source>
        <dbReference type="Pfam" id="PF20597"/>
    </source>
</evidence>
<dbReference type="Pfam" id="PF07589">
    <property type="entry name" value="PEP-CTERM"/>
    <property type="match status" value="1"/>
</dbReference>
<name>A0A6L6PCW2_9BURK</name>
<evidence type="ECO:0000256" key="1">
    <source>
        <dbReference type="SAM" id="Phobius"/>
    </source>
</evidence>
<reference evidence="4 5" key="1">
    <citation type="submission" date="2019-11" db="EMBL/GenBank/DDBJ databases">
        <title>Type strains purchased from KCTC, JCM and DSMZ.</title>
        <authorList>
            <person name="Lu H."/>
        </authorList>
    </citation>
    <scope>NUCLEOTIDE SEQUENCE [LARGE SCALE GENOMIC DNA]</scope>
    <source>
        <strain evidence="4 5">KCTC 22382</strain>
    </source>
</reference>
<accession>A0A6L6PCW2</accession>
<dbReference type="OrthoDB" id="8775303at2"/>
<keyword evidence="1" id="KW-0812">Transmembrane</keyword>
<keyword evidence="1" id="KW-0472">Membrane</keyword>
<keyword evidence="1" id="KW-1133">Transmembrane helix</keyword>
<evidence type="ECO:0000313" key="5">
    <source>
        <dbReference type="Proteomes" id="UP000475582"/>
    </source>
</evidence>
<evidence type="ECO:0000313" key="4">
    <source>
        <dbReference type="EMBL" id="MTV36908.1"/>
    </source>
</evidence>
<dbReference type="Proteomes" id="UP000475582">
    <property type="component" value="Unassembled WGS sequence"/>
</dbReference>
<dbReference type="Pfam" id="PF20597">
    <property type="entry name" value="pAdhesive_15"/>
    <property type="match status" value="1"/>
</dbReference>
<dbReference type="AlphaFoldDB" id="A0A6L6PCW2"/>
<evidence type="ECO:0000259" key="2">
    <source>
        <dbReference type="Pfam" id="PF07589"/>
    </source>
</evidence>
<dbReference type="InterPro" id="IPR013424">
    <property type="entry name" value="Ice-binding_C"/>
</dbReference>
<protein>
    <submittedName>
        <fullName evidence="4">Choice-of-anchor A family protein</fullName>
    </submittedName>
</protein>
<keyword evidence="5" id="KW-1185">Reference proteome</keyword>
<organism evidence="4 5">
    <name type="scientific">Duganella radicis</name>
    <dbReference type="NCBI Taxonomy" id="551988"/>
    <lineage>
        <taxon>Bacteria</taxon>
        <taxon>Pseudomonadati</taxon>
        <taxon>Pseudomonadota</taxon>
        <taxon>Betaproteobacteria</taxon>
        <taxon>Burkholderiales</taxon>
        <taxon>Oxalobacteraceae</taxon>
        <taxon>Telluria group</taxon>
        <taxon>Duganella</taxon>
    </lineage>
</organism>
<proteinExistence type="predicted"/>
<dbReference type="InterPro" id="IPR026588">
    <property type="entry name" value="Choice_anch_A"/>
</dbReference>
<dbReference type="NCBIfam" id="TIGR02595">
    <property type="entry name" value="PEP_CTERM"/>
    <property type="match status" value="1"/>
</dbReference>
<feature type="domain" description="Choice-of-anchor A" evidence="3">
    <location>
        <begin position="72"/>
        <end position="314"/>
    </location>
</feature>
<comment type="caution">
    <text evidence="4">The sequence shown here is derived from an EMBL/GenBank/DDBJ whole genome shotgun (WGS) entry which is preliminary data.</text>
</comment>
<feature type="transmembrane region" description="Helical" evidence="1">
    <location>
        <begin position="21"/>
        <end position="43"/>
    </location>
</feature>